<dbReference type="NCBIfam" id="TIGR00049">
    <property type="entry name" value="iron-sulfur cluster assembly accessory protein"/>
    <property type="match status" value="1"/>
</dbReference>
<dbReference type="RefSeq" id="WP_132033275.1">
    <property type="nucleotide sequence ID" value="NZ_SMAI01000011.1"/>
</dbReference>
<dbReference type="PANTHER" id="PTHR43011">
    <property type="entry name" value="IRON-SULFUR CLUSTER ASSEMBLY 2 HOMOLOG, MITOCHONDRIAL"/>
    <property type="match status" value="1"/>
</dbReference>
<dbReference type="InterPro" id="IPR000361">
    <property type="entry name" value="ATAP_core_dom"/>
</dbReference>
<reference evidence="2 3" key="1">
    <citation type="submission" date="2019-03" db="EMBL/GenBank/DDBJ databases">
        <title>Genomic Encyclopedia of Type Strains, Phase IV (KMG-IV): sequencing the most valuable type-strain genomes for metagenomic binning, comparative biology and taxonomic classification.</title>
        <authorList>
            <person name="Goeker M."/>
        </authorList>
    </citation>
    <scope>NUCLEOTIDE SEQUENCE [LARGE SCALE GENOMIC DNA]</scope>
    <source>
        <strain evidence="2 3">DSM 9035</strain>
    </source>
</reference>
<dbReference type="PANTHER" id="PTHR43011:SF1">
    <property type="entry name" value="IRON-SULFUR CLUSTER ASSEMBLY 2 HOMOLOG, MITOCHONDRIAL"/>
    <property type="match status" value="1"/>
</dbReference>
<protein>
    <submittedName>
        <fullName evidence="2">Iron-sulfur cluster assembly accessory protein</fullName>
    </submittedName>
</protein>
<accession>A0A4R3LQS1</accession>
<dbReference type="GO" id="GO:0005506">
    <property type="term" value="F:iron ion binding"/>
    <property type="evidence" value="ECO:0007669"/>
    <property type="project" value="TreeGrafter"/>
</dbReference>
<sequence>MSAVDAAAQASLTVTDNAARRISQILASEAPESVLRVSVEGGGCSGFQYRFDVTRERETDDLVIEKAGATIVVDPVSLDYLSGSRLDFVDDLIGAAFRIDNPHATASCGCGTSFAL</sequence>
<dbReference type="Gene3D" id="2.60.300.12">
    <property type="entry name" value="HesB-like domain"/>
    <property type="match status" value="1"/>
</dbReference>
<dbReference type="InterPro" id="IPR016092">
    <property type="entry name" value="ATAP"/>
</dbReference>
<dbReference type="EMBL" id="SMAI01000011">
    <property type="protein sequence ID" value="TCT02853.1"/>
    <property type="molecule type" value="Genomic_DNA"/>
</dbReference>
<dbReference type="OrthoDB" id="9801228at2"/>
<keyword evidence="3" id="KW-1185">Reference proteome</keyword>
<dbReference type="AlphaFoldDB" id="A0A4R3LQS1"/>
<dbReference type="Proteomes" id="UP000294664">
    <property type="component" value="Unassembled WGS sequence"/>
</dbReference>
<evidence type="ECO:0000313" key="2">
    <source>
        <dbReference type="EMBL" id="TCT02853.1"/>
    </source>
</evidence>
<feature type="domain" description="Core" evidence="1">
    <location>
        <begin position="11"/>
        <end position="111"/>
    </location>
</feature>
<dbReference type="InterPro" id="IPR035903">
    <property type="entry name" value="HesB-like_dom_sf"/>
</dbReference>
<name>A0A4R3LQS1_9HYPH</name>
<comment type="caution">
    <text evidence="2">The sequence shown here is derived from an EMBL/GenBank/DDBJ whole genome shotgun (WGS) entry which is preliminary data.</text>
</comment>
<dbReference type="GO" id="GO:0016226">
    <property type="term" value="P:iron-sulfur cluster assembly"/>
    <property type="evidence" value="ECO:0007669"/>
    <property type="project" value="InterPro"/>
</dbReference>
<proteinExistence type="predicted"/>
<organism evidence="2 3">
    <name type="scientific">Aquabacter spiritensis</name>
    <dbReference type="NCBI Taxonomy" id="933073"/>
    <lineage>
        <taxon>Bacteria</taxon>
        <taxon>Pseudomonadati</taxon>
        <taxon>Pseudomonadota</taxon>
        <taxon>Alphaproteobacteria</taxon>
        <taxon>Hyphomicrobiales</taxon>
        <taxon>Xanthobacteraceae</taxon>
        <taxon>Aquabacter</taxon>
    </lineage>
</organism>
<dbReference type="NCBIfam" id="NF010147">
    <property type="entry name" value="PRK13623.1"/>
    <property type="match status" value="1"/>
</dbReference>
<dbReference type="SUPFAM" id="SSF89360">
    <property type="entry name" value="HesB-like domain"/>
    <property type="match status" value="1"/>
</dbReference>
<evidence type="ECO:0000313" key="3">
    <source>
        <dbReference type="Proteomes" id="UP000294664"/>
    </source>
</evidence>
<gene>
    <name evidence="2" type="ORF">EDC64_11125</name>
</gene>
<evidence type="ECO:0000259" key="1">
    <source>
        <dbReference type="Pfam" id="PF01521"/>
    </source>
</evidence>
<dbReference type="GO" id="GO:0051539">
    <property type="term" value="F:4 iron, 4 sulfur cluster binding"/>
    <property type="evidence" value="ECO:0007669"/>
    <property type="project" value="TreeGrafter"/>
</dbReference>
<dbReference type="Pfam" id="PF01521">
    <property type="entry name" value="Fe-S_biosyn"/>
    <property type="match status" value="1"/>
</dbReference>
<dbReference type="GO" id="GO:0051537">
    <property type="term" value="F:2 iron, 2 sulfur cluster binding"/>
    <property type="evidence" value="ECO:0007669"/>
    <property type="project" value="UniProtKB-ARBA"/>
</dbReference>